<keyword evidence="9" id="KW-0472">Membrane</keyword>
<dbReference type="EMBL" id="AGSI01000016">
    <property type="protein sequence ID" value="EIE20186.1"/>
    <property type="molecule type" value="Genomic_DNA"/>
</dbReference>
<sequence>LAGYENVAKAYDCRATLVFNHVSYTDGIMLGAFFLPCGLAKASVADIPFFGAFAKLAAPDIQSAPTFKLNKACLGELSKRSFDCRFPLFAIAPEGTCKQHNVLLKFSSGAFVSGRPVLPVLLKYRSKHFHQGWGRVQSSFWHFLRGQTQFINLADIEVLPPYMPSAEERADPRLYAENVRRLMAERLGAQLSP</sequence>
<proteinExistence type="inferred from homology"/>
<dbReference type="GO" id="GO:0008374">
    <property type="term" value="F:O-acyltransferase activity"/>
    <property type="evidence" value="ECO:0007669"/>
    <property type="project" value="InterPro"/>
</dbReference>
<dbReference type="RefSeq" id="XP_005644730.1">
    <property type="nucleotide sequence ID" value="XM_005644673.1"/>
</dbReference>
<keyword evidence="6" id="KW-0812">Transmembrane</keyword>
<comment type="subcellular location">
    <subcellularLocation>
        <location evidence="1">Membrane</location>
    </subcellularLocation>
</comment>
<reference evidence="14 15" key="1">
    <citation type="journal article" date="2012" name="Genome Biol.">
        <title>The genome of the polar eukaryotic microalga coccomyxa subellipsoidea reveals traits of cold adaptation.</title>
        <authorList>
            <person name="Blanc G."/>
            <person name="Agarkova I."/>
            <person name="Grimwood J."/>
            <person name="Kuo A."/>
            <person name="Brueggeman A."/>
            <person name="Dunigan D."/>
            <person name="Gurnon J."/>
            <person name="Ladunga I."/>
            <person name="Lindquist E."/>
            <person name="Lucas S."/>
            <person name="Pangilinan J."/>
            <person name="Proschold T."/>
            <person name="Salamov A."/>
            <person name="Schmutz J."/>
            <person name="Weeks D."/>
            <person name="Yamada T."/>
            <person name="Claverie J.M."/>
            <person name="Grigoriev I."/>
            <person name="Van Etten J."/>
            <person name="Lomsadze A."/>
            <person name="Borodovsky M."/>
        </authorList>
    </citation>
    <scope>NUCLEOTIDE SEQUENCE [LARGE SCALE GENOMIC DNA]</scope>
    <source>
        <strain evidence="14 15">C-169</strain>
    </source>
</reference>
<gene>
    <name evidence="14" type="ORF">COCSUDRAFT_7910</name>
</gene>
<keyword evidence="4" id="KW-0444">Lipid biosynthesis</keyword>
<keyword evidence="12" id="KW-0012">Acyltransferase</keyword>
<dbReference type="Proteomes" id="UP000007264">
    <property type="component" value="Unassembled WGS sequence"/>
</dbReference>
<dbReference type="KEGG" id="csl:COCSUDRAFT_7910"/>
<evidence type="ECO:0000256" key="11">
    <source>
        <dbReference type="ARBA" id="ARBA00023264"/>
    </source>
</evidence>
<evidence type="ECO:0000313" key="14">
    <source>
        <dbReference type="EMBL" id="EIE20186.1"/>
    </source>
</evidence>
<dbReference type="SUPFAM" id="SSF69593">
    <property type="entry name" value="Glycerol-3-phosphate (1)-acyltransferase"/>
    <property type="match status" value="1"/>
</dbReference>
<evidence type="ECO:0000256" key="2">
    <source>
        <dbReference type="ARBA" id="ARBA00005189"/>
    </source>
</evidence>
<evidence type="ECO:0000256" key="10">
    <source>
        <dbReference type="ARBA" id="ARBA00023209"/>
    </source>
</evidence>
<dbReference type="InterPro" id="IPR002123">
    <property type="entry name" value="Plipid/glycerol_acylTrfase"/>
</dbReference>
<evidence type="ECO:0000259" key="13">
    <source>
        <dbReference type="SMART" id="SM00563"/>
    </source>
</evidence>
<dbReference type="GeneID" id="17038162"/>
<keyword evidence="15" id="KW-1185">Reference proteome</keyword>
<dbReference type="SMART" id="SM00563">
    <property type="entry name" value="PlsC"/>
    <property type="match status" value="1"/>
</dbReference>
<evidence type="ECO:0000256" key="6">
    <source>
        <dbReference type="ARBA" id="ARBA00022692"/>
    </source>
</evidence>
<comment type="similarity">
    <text evidence="3">Belongs to the 1-acyl-sn-glycerol-3-phosphate acyltransferase family.</text>
</comment>
<keyword evidence="10" id="KW-0594">Phospholipid biosynthesis</keyword>
<dbReference type="OrthoDB" id="272512at2759"/>
<evidence type="ECO:0000256" key="4">
    <source>
        <dbReference type="ARBA" id="ARBA00022516"/>
    </source>
</evidence>
<evidence type="ECO:0000256" key="7">
    <source>
        <dbReference type="ARBA" id="ARBA00022989"/>
    </source>
</evidence>
<keyword evidence="7" id="KW-1133">Transmembrane helix</keyword>
<dbReference type="PANTHER" id="PTHR23063:SF59">
    <property type="entry name" value="ACYLTRANSFERASE"/>
    <property type="match status" value="1"/>
</dbReference>
<dbReference type="AlphaFoldDB" id="I0YP67"/>
<dbReference type="Pfam" id="PF01553">
    <property type="entry name" value="Acyltransferase"/>
    <property type="match status" value="1"/>
</dbReference>
<dbReference type="STRING" id="574566.I0YP67"/>
<dbReference type="CDD" id="cd07991">
    <property type="entry name" value="LPLAT_LPCAT1-like"/>
    <property type="match status" value="1"/>
</dbReference>
<evidence type="ECO:0000256" key="3">
    <source>
        <dbReference type="ARBA" id="ARBA00008655"/>
    </source>
</evidence>
<comment type="caution">
    <text evidence="14">The sequence shown here is derived from an EMBL/GenBank/DDBJ whole genome shotgun (WGS) entry which is preliminary data.</text>
</comment>
<feature type="non-terminal residue" evidence="14">
    <location>
        <position position="1"/>
    </location>
</feature>
<evidence type="ECO:0000256" key="12">
    <source>
        <dbReference type="ARBA" id="ARBA00023315"/>
    </source>
</evidence>
<accession>I0YP67</accession>
<evidence type="ECO:0000256" key="1">
    <source>
        <dbReference type="ARBA" id="ARBA00004370"/>
    </source>
</evidence>
<evidence type="ECO:0000313" key="15">
    <source>
        <dbReference type="Proteomes" id="UP000007264"/>
    </source>
</evidence>
<evidence type="ECO:0000256" key="5">
    <source>
        <dbReference type="ARBA" id="ARBA00022679"/>
    </source>
</evidence>
<feature type="domain" description="Phospholipid/glycerol acyltransferase" evidence="13">
    <location>
        <begin position="15"/>
        <end position="125"/>
    </location>
</feature>
<evidence type="ECO:0000256" key="9">
    <source>
        <dbReference type="ARBA" id="ARBA00023136"/>
    </source>
</evidence>
<organism evidence="14 15">
    <name type="scientific">Coccomyxa subellipsoidea (strain C-169)</name>
    <name type="common">Green microalga</name>
    <dbReference type="NCBI Taxonomy" id="574566"/>
    <lineage>
        <taxon>Eukaryota</taxon>
        <taxon>Viridiplantae</taxon>
        <taxon>Chlorophyta</taxon>
        <taxon>core chlorophytes</taxon>
        <taxon>Trebouxiophyceae</taxon>
        <taxon>Trebouxiophyceae incertae sedis</taxon>
        <taxon>Coccomyxaceae</taxon>
        <taxon>Coccomyxa</taxon>
        <taxon>Coccomyxa subellipsoidea</taxon>
    </lineage>
</organism>
<evidence type="ECO:0000256" key="8">
    <source>
        <dbReference type="ARBA" id="ARBA00023098"/>
    </source>
</evidence>
<protein>
    <recommendedName>
        <fullName evidence="13">Phospholipid/glycerol acyltransferase domain-containing protein</fullName>
    </recommendedName>
</protein>
<dbReference type="eggNOG" id="KOG4666">
    <property type="taxonomic scope" value="Eukaryota"/>
</dbReference>
<keyword evidence="11" id="KW-1208">Phospholipid metabolism</keyword>
<comment type="pathway">
    <text evidence="2">Lipid metabolism.</text>
</comment>
<keyword evidence="8" id="KW-0443">Lipid metabolism</keyword>
<dbReference type="InterPro" id="IPR045252">
    <property type="entry name" value="LPCAT1-like"/>
</dbReference>
<keyword evidence="5" id="KW-0808">Transferase</keyword>
<dbReference type="PANTHER" id="PTHR23063">
    <property type="entry name" value="PHOSPHOLIPID ACYLTRANSFERASE"/>
    <property type="match status" value="1"/>
</dbReference>
<dbReference type="GO" id="GO:0008654">
    <property type="term" value="P:phospholipid biosynthetic process"/>
    <property type="evidence" value="ECO:0007669"/>
    <property type="project" value="UniProtKB-KW"/>
</dbReference>
<feature type="non-terminal residue" evidence="14">
    <location>
        <position position="193"/>
    </location>
</feature>
<name>I0YP67_COCSC</name>
<dbReference type="GO" id="GO:0016020">
    <property type="term" value="C:membrane"/>
    <property type="evidence" value="ECO:0007669"/>
    <property type="project" value="UniProtKB-SubCell"/>
</dbReference>